<feature type="compositionally biased region" description="Polar residues" evidence="1">
    <location>
        <begin position="517"/>
        <end position="529"/>
    </location>
</feature>
<dbReference type="EMBL" id="AP012029">
    <property type="protein sequence ID" value="BAJ63599.1"/>
    <property type="molecule type" value="Genomic_DNA"/>
</dbReference>
<evidence type="ECO:0000313" key="4">
    <source>
        <dbReference type="Proteomes" id="UP000008922"/>
    </source>
</evidence>
<accession>E8N585</accession>
<dbReference type="KEGG" id="atm:ANT_15710"/>
<dbReference type="Proteomes" id="UP000008922">
    <property type="component" value="Chromosome"/>
</dbReference>
<organism evidence="3 4">
    <name type="scientific">Anaerolinea thermophila (strain DSM 14523 / JCM 11388 / NBRC 100420 / UNI-1)</name>
    <dbReference type="NCBI Taxonomy" id="926569"/>
    <lineage>
        <taxon>Bacteria</taxon>
        <taxon>Bacillati</taxon>
        <taxon>Chloroflexota</taxon>
        <taxon>Anaerolineae</taxon>
        <taxon>Anaerolineales</taxon>
        <taxon>Anaerolineaceae</taxon>
        <taxon>Anaerolinea</taxon>
    </lineage>
</organism>
<keyword evidence="2" id="KW-0812">Transmembrane</keyword>
<dbReference type="HOGENOM" id="CLU_482871_0_0_0"/>
<feature type="transmembrane region" description="Helical" evidence="2">
    <location>
        <begin position="245"/>
        <end position="269"/>
    </location>
</feature>
<sequence length="564" mass="61798">MKKFLVRFVSLALLLFFFNTTGYAQSLLFEVEEVSVDLYVSPTGIVSLHYLYVFKNLPSGAPIDAIDIGLPTSDYDLSSITAQINGNPISRIVESPYISPGIALELSPAQAIPPGSKGTVEVWIPQIRKMLYKTNRVEGVNEPYASFQFSPNSFGEEFTRGTSNITVTLHLPPGLKPEEPRWFTPRNWPGNTEPESGYDSSGNVFYRWRSNQANSYTQYIFGAAFPARLVDNTALVSEPILSEEASGAICFSIILAVFVGFFVLVIWGISNAEKKRKLQYLPPKISIEGNGIKRGLTAVEAAILMEQPLEKVLTMILFSVVRKGAAEVISREPLKIRVLPLPENVELRDYEVAFLEAMKQENAKNQRKMLQDLMVNLVKEVSEKMRGFSRKETVEYYQDITRRAWEQVEAANTPEVQSDLFEKAMYWTMLDKRFEDRSQEIFTNRPVIVPSWWTRYDPGFGKPGSSVAPKPSQVGHAPGSLSLPSLPGADFAASIVGGIQSFASSVIGDVTSFTSGITEKTNPVPKSTTSSSWGGRSGGGGSSCACACACACAGCACACAGGGR</sequence>
<dbReference type="STRING" id="926569.ANT_15710"/>
<evidence type="ECO:0000256" key="1">
    <source>
        <dbReference type="SAM" id="MobiDB-lite"/>
    </source>
</evidence>
<dbReference type="InParanoid" id="E8N585"/>
<proteinExistence type="predicted"/>
<evidence type="ECO:0000313" key="3">
    <source>
        <dbReference type="EMBL" id="BAJ63599.1"/>
    </source>
</evidence>
<name>E8N585_ANATU</name>
<dbReference type="AlphaFoldDB" id="E8N585"/>
<evidence type="ECO:0008006" key="5">
    <source>
        <dbReference type="Google" id="ProtNLM"/>
    </source>
</evidence>
<keyword evidence="2" id="KW-1133">Transmembrane helix</keyword>
<dbReference type="RefSeq" id="WP_013559980.1">
    <property type="nucleotide sequence ID" value="NC_014960.1"/>
</dbReference>
<keyword evidence="2" id="KW-0472">Membrane</keyword>
<reference evidence="3 4" key="1">
    <citation type="submission" date="2010-12" db="EMBL/GenBank/DDBJ databases">
        <title>Whole genome sequence of Anaerolinea thermophila UNI-1.</title>
        <authorList>
            <person name="Narita-Yamada S."/>
            <person name="Kishi E."/>
            <person name="Watanabe Y."/>
            <person name="Takasaki K."/>
            <person name="Ankai A."/>
            <person name="Oguchi A."/>
            <person name="Fukui S."/>
            <person name="Takahashi M."/>
            <person name="Yashiro I."/>
            <person name="Hosoyama A."/>
            <person name="Sekiguchi Y."/>
            <person name="Hanada S."/>
            <person name="Fujita N."/>
        </authorList>
    </citation>
    <scope>NUCLEOTIDE SEQUENCE [LARGE SCALE GENOMIC DNA]</scope>
    <source>
        <strain evidence="4">DSM 14523 / JCM 11388 / NBRC 100420 / UNI-1</strain>
    </source>
</reference>
<gene>
    <name evidence="3" type="ordered locus">ANT_15710</name>
</gene>
<evidence type="ECO:0000256" key="2">
    <source>
        <dbReference type="SAM" id="Phobius"/>
    </source>
</evidence>
<protein>
    <recommendedName>
        <fullName evidence="5">DUF2207 domain-containing protein</fullName>
    </recommendedName>
</protein>
<dbReference type="OrthoDB" id="145901at2"/>
<keyword evidence="4" id="KW-1185">Reference proteome</keyword>
<feature type="region of interest" description="Disordered" evidence="1">
    <location>
        <begin position="517"/>
        <end position="536"/>
    </location>
</feature>